<keyword evidence="2" id="KW-1185">Reference proteome</keyword>
<evidence type="ECO:0000313" key="2">
    <source>
        <dbReference type="Proteomes" id="UP000276133"/>
    </source>
</evidence>
<accession>A0A3M7SGS1</accession>
<dbReference type="EMBL" id="REGN01001396">
    <property type="protein sequence ID" value="RNA34946.1"/>
    <property type="molecule type" value="Genomic_DNA"/>
</dbReference>
<protein>
    <submittedName>
        <fullName evidence="1">Uncharacterized protein</fullName>
    </submittedName>
</protein>
<reference evidence="1 2" key="1">
    <citation type="journal article" date="2018" name="Sci. Rep.">
        <title>Genomic signatures of local adaptation to the degree of environmental predictability in rotifers.</title>
        <authorList>
            <person name="Franch-Gras L."/>
            <person name="Hahn C."/>
            <person name="Garcia-Roger E.M."/>
            <person name="Carmona M.J."/>
            <person name="Serra M."/>
            <person name="Gomez A."/>
        </authorList>
    </citation>
    <scope>NUCLEOTIDE SEQUENCE [LARGE SCALE GENOMIC DNA]</scope>
    <source>
        <strain evidence="1">HYR1</strain>
    </source>
</reference>
<gene>
    <name evidence="1" type="ORF">BpHYR1_032384</name>
</gene>
<proteinExistence type="predicted"/>
<evidence type="ECO:0000313" key="1">
    <source>
        <dbReference type="EMBL" id="RNA34946.1"/>
    </source>
</evidence>
<name>A0A3M7SGS1_BRAPC</name>
<dbReference type="AlphaFoldDB" id="A0A3M7SGS1"/>
<organism evidence="1 2">
    <name type="scientific">Brachionus plicatilis</name>
    <name type="common">Marine rotifer</name>
    <name type="synonym">Brachionus muelleri</name>
    <dbReference type="NCBI Taxonomy" id="10195"/>
    <lineage>
        <taxon>Eukaryota</taxon>
        <taxon>Metazoa</taxon>
        <taxon>Spiralia</taxon>
        <taxon>Gnathifera</taxon>
        <taxon>Rotifera</taxon>
        <taxon>Eurotatoria</taxon>
        <taxon>Monogononta</taxon>
        <taxon>Pseudotrocha</taxon>
        <taxon>Ploima</taxon>
        <taxon>Brachionidae</taxon>
        <taxon>Brachionus</taxon>
    </lineage>
</organism>
<sequence length="89" mass="10069">MLLNFGFFVYFVFIGVRRGQLGLMIMSTIDSSVVLVACICSWLAFRLPLLDDLSDEDEDDLSNRDCCELLDVCACSSRFFFKPCCSMIS</sequence>
<comment type="caution">
    <text evidence="1">The sequence shown here is derived from an EMBL/GenBank/DDBJ whole genome shotgun (WGS) entry which is preliminary data.</text>
</comment>
<dbReference type="Proteomes" id="UP000276133">
    <property type="component" value="Unassembled WGS sequence"/>
</dbReference>